<gene>
    <name evidence="10" type="primary">epsF_34</name>
    <name evidence="10" type="ORF">SDC9_159896</name>
</gene>
<name>A0A645FDV0_9ZZZZ</name>
<dbReference type="Pfam" id="PF00482">
    <property type="entry name" value="T2SSF"/>
    <property type="match status" value="1"/>
</dbReference>
<evidence type="ECO:0000256" key="7">
    <source>
        <dbReference type="ARBA" id="ARBA00023136"/>
    </source>
</evidence>
<evidence type="ECO:0000256" key="3">
    <source>
        <dbReference type="ARBA" id="ARBA00022475"/>
    </source>
</evidence>
<feature type="domain" description="Type II secretion system protein GspF" evidence="9">
    <location>
        <begin position="13"/>
        <end position="135"/>
    </location>
</feature>
<evidence type="ECO:0000256" key="1">
    <source>
        <dbReference type="ARBA" id="ARBA00004429"/>
    </source>
</evidence>
<feature type="transmembrane region" description="Helical" evidence="8">
    <location>
        <begin position="117"/>
        <end position="137"/>
    </location>
</feature>
<keyword evidence="6 8" id="KW-1133">Transmembrane helix</keyword>
<dbReference type="InterPro" id="IPR018076">
    <property type="entry name" value="T2SS_GspF_dom"/>
</dbReference>
<keyword evidence="3" id="KW-1003">Cell membrane</keyword>
<dbReference type="AlphaFoldDB" id="A0A645FDV0"/>
<dbReference type="FunFam" id="1.20.81.30:FF:000001">
    <property type="entry name" value="Type II secretion system protein F"/>
    <property type="match status" value="1"/>
</dbReference>
<keyword evidence="7 8" id="KW-0472">Membrane</keyword>
<keyword evidence="4" id="KW-0997">Cell inner membrane</keyword>
<dbReference type="GO" id="GO:0005886">
    <property type="term" value="C:plasma membrane"/>
    <property type="evidence" value="ECO:0007669"/>
    <property type="project" value="UniProtKB-SubCell"/>
</dbReference>
<accession>A0A645FDV0</accession>
<evidence type="ECO:0000313" key="10">
    <source>
        <dbReference type="EMBL" id="MPN12578.1"/>
    </source>
</evidence>
<organism evidence="10">
    <name type="scientific">bioreactor metagenome</name>
    <dbReference type="NCBI Taxonomy" id="1076179"/>
    <lineage>
        <taxon>unclassified sequences</taxon>
        <taxon>metagenomes</taxon>
        <taxon>ecological metagenomes</taxon>
    </lineage>
</organism>
<reference evidence="10" key="1">
    <citation type="submission" date="2019-08" db="EMBL/GenBank/DDBJ databases">
        <authorList>
            <person name="Kucharzyk K."/>
            <person name="Murdoch R.W."/>
            <person name="Higgins S."/>
            <person name="Loffler F."/>
        </authorList>
    </citation>
    <scope>NUCLEOTIDE SEQUENCE</scope>
</reference>
<dbReference type="InterPro" id="IPR042094">
    <property type="entry name" value="T2SS_GspF_sf"/>
</dbReference>
<sequence>MGRCANRLALARFARTLGILTRSGINIVQALEVVKDVVGNAAISKVVAEAKGSIMEGDNIAGPLQASGWFDPLATQMIAVGEETGRLDDILIHLSDYYEGELISSLDRLTTLIEPTLIFLVAIVIGGVVISVLYPMFDMINLVGI</sequence>
<dbReference type="PANTHER" id="PTHR30012">
    <property type="entry name" value="GENERAL SECRETION PATHWAY PROTEIN"/>
    <property type="match status" value="1"/>
</dbReference>
<evidence type="ECO:0000256" key="8">
    <source>
        <dbReference type="SAM" id="Phobius"/>
    </source>
</evidence>
<dbReference type="PANTHER" id="PTHR30012:SF0">
    <property type="entry name" value="TYPE II SECRETION SYSTEM PROTEIN F-RELATED"/>
    <property type="match status" value="1"/>
</dbReference>
<dbReference type="Gene3D" id="1.20.81.30">
    <property type="entry name" value="Type II secretion system (T2SS), domain F"/>
    <property type="match status" value="1"/>
</dbReference>
<keyword evidence="5 8" id="KW-0812">Transmembrane</keyword>
<comment type="caution">
    <text evidence="10">The sequence shown here is derived from an EMBL/GenBank/DDBJ whole genome shotgun (WGS) entry which is preliminary data.</text>
</comment>
<evidence type="ECO:0000256" key="4">
    <source>
        <dbReference type="ARBA" id="ARBA00022519"/>
    </source>
</evidence>
<evidence type="ECO:0000256" key="6">
    <source>
        <dbReference type="ARBA" id="ARBA00022989"/>
    </source>
</evidence>
<dbReference type="InterPro" id="IPR003004">
    <property type="entry name" value="GspF/PilC"/>
</dbReference>
<evidence type="ECO:0000256" key="5">
    <source>
        <dbReference type="ARBA" id="ARBA00022692"/>
    </source>
</evidence>
<comment type="similarity">
    <text evidence="2">Belongs to the GSP F family.</text>
</comment>
<comment type="subcellular location">
    <subcellularLocation>
        <location evidence="1">Cell inner membrane</location>
        <topology evidence="1">Multi-pass membrane protein</topology>
    </subcellularLocation>
</comment>
<proteinExistence type="inferred from homology"/>
<dbReference type="EMBL" id="VSSQ01058951">
    <property type="protein sequence ID" value="MPN12578.1"/>
    <property type="molecule type" value="Genomic_DNA"/>
</dbReference>
<evidence type="ECO:0000259" key="9">
    <source>
        <dbReference type="Pfam" id="PF00482"/>
    </source>
</evidence>
<evidence type="ECO:0000256" key="2">
    <source>
        <dbReference type="ARBA" id="ARBA00005745"/>
    </source>
</evidence>
<protein>
    <submittedName>
        <fullName evidence="10">Type II secretion system protein F</fullName>
    </submittedName>
</protein>